<name>A0A4R8A417_9ACTN</name>
<evidence type="ECO:0000313" key="1">
    <source>
        <dbReference type="EMBL" id="TDW22980.1"/>
    </source>
</evidence>
<proteinExistence type="predicted"/>
<dbReference type="EMBL" id="SODF01000001">
    <property type="protein sequence ID" value="TDW22980.1"/>
    <property type="molecule type" value="Genomic_DNA"/>
</dbReference>
<comment type="caution">
    <text evidence="1">The sequence shown here is derived from an EMBL/GenBank/DDBJ whole genome shotgun (WGS) entry which is preliminary data.</text>
</comment>
<reference evidence="1 2" key="1">
    <citation type="submission" date="2019-03" db="EMBL/GenBank/DDBJ databases">
        <title>Genomic Encyclopedia of Type Strains, Phase III (KMG-III): the genomes of soil and plant-associated and newly described type strains.</title>
        <authorList>
            <person name="Whitman W."/>
        </authorList>
    </citation>
    <scope>NUCLEOTIDE SEQUENCE [LARGE SCALE GENOMIC DNA]</scope>
    <source>
        <strain evidence="1 2">VKM Ac-2570</strain>
    </source>
</reference>
<accession>A0A4R8A417</accession>
<evidence type="ECO:0000313" key="2">
    <source>
        <dbReference type="Proteomes" id="UP000295447"/>
    </source>
</evidence>
<evidence type="ECO:0008006" key="3">
    <source>
        <dbReference type="Google" id="ProtNLM"/>
    </source>
</evidence>
<dbReference type="AlphaFoldDB" id="A0A4R8A417"/>
<dbReference type="Proteomes" id="UP000295447">
    <property type="component" value="Unassembled WGS sequence"/>
</dbReference>
<keyword evidence="2" id="KW-1185">Reference proteome</keyword>
<sequence length="292" mass="32441">MSAPTVEHYPSQHSGWPSLFVSNLSASTDLGAQVRQSDTVGVGVATHCPLGSAVDSIDRSDGVNGDMLDDHGVPGMDAVRGLLPEMDAASRAAMPPQPDTQLAPAEGIVPARQTTLVGDRLSTPPVFRRRFVEQLRRHRSVLLEAWSPETVYPGTDAMQLTDQPASKGQCGVSSAWLLPRLSWLRRFRATYCVGYVVFEGRDSGSDVLHCWIEIGGTRSGRRLVIDLTCDQFDDLSDRDLVCEPYKTLVNQSIEYRAGSRMRFNDLRHDPVWHRYERLDADIRHSTQQRLAL</sequence>
<protein>
    <recommendedName>
        <fullName evidence="3">Transglutaminase superfamily protein</fullName>
    </recommendedName>
</protein>
<gene>
    <name evidence="1" type="ORF">EV650_1829</name>
</gene>
<organism evidence="1 2">
    <name type="scientific">Kribbella kalugense</name>
    <dbReference type="NCBI Taxonomy" id="2512221"/>
    <lineage>
        <taxon>Bacteria</taxon>
        <taxon>Bacillati</taxon>
        <taxon>Actinomycetota</taxon>
        <taxon>Actinomycetes</taxon>
        <taxon>Propionibacteriales</taxon>
        <taxon>Kribbellaceae</taxon>
        <taxon>Kribbella</taxon>
    </lineage>
</organism>